<accession>A0A1I8H702</accession>
<evidence type="ECO:0000313" key="1">
    <source>
        <dbReference type="Proteomes" id="UP000095280"/>
    </source>
</evidence>
<protein>
    <submittedName>
        <fullName evidence="2">AAA domain-containing protein</fullName>
    </submittedName>
</protein>
<dbReference type="Proteomes" id="UP000095280">
    <property type="component" value="Unplaced"/>
</dbReference>
<reference evidence="2" key="1">
    <citation type="submission" date="2016-11" db="UniProtKB">
        <authorList>
            <consortium name="WormBaseParasite"/>
        </authorList>
    </citation>
    <scope>IDENTIFICATION</scope>
</reference>
<name>A0A1I8H702_9PLAT</name>
<proteinExistence type="predicted"/>
<keyword evidence="1" id="KW-1185">Reference proteome</keyword>
<sequence>MNESTNKALLVPGTAALEPGIQEVYNQLEKRIQSGKPLQQFQQDDWRNLVRVAQLHTSALNQTPTDERRAFAKAIRQRSGWWGRPSEAKIADANLERTLIRSALDSAGLSEAATEAKRRLHGPGVFALRHARLPAFAYVGRDANQLIEALRRLLWLAFDGLESPSSDQRRLDESDAVVSAAILLTRQTDWQLTLVAADDSEAERQTLQNELTLRLGCLWPRGLNSSLNQSLVCLKELRELDWCRSIENGASRSHLAVVEEAATAMEARRLGLADLQFDDVRRIAFEADESGLYRCDEAVREFSRLCQQLRQRSSELHQADYVACHRLHVMAAELAAKPQTKERLKYRRDVRQHSGWWRSETGGLEFFDDSVANLDCLANTLARILQSEMSKSESGCNDMSNYSQLQTAGVFVLRHRSRRCWRYVSRPCDDVLAEFRCLLHRSLDGFPSDENCDNASSGCDPTGLDCAAAAMLLLSTADEWLFELHPEPDQLLAAELYNRLVLQLDALWPGGANLSLLIDWQTLPALHEAMAQRPQSQLQARNANVTCD</sequence>
<dbReference type="WBParaSite" id="maker-uti_cns_0004561-snap-gene-0.18-mRNA-1">
    <property type="protein sequence ID" value="maker-uti_cns_0004561-snap-gene-0.18-mRNA-1"/>
    <property type="gene ID" value="maker-uti_cns_0004561-snap-gene-0.18"/>
</dbReference>
<evidence type="ECO:0000313" key="2">
    <source>
        <dbReference type="WBParaSite" id="maker-uti_cns_0004561-snap-gene-0.18-mRNA-1"/>
    </source>
</evidence>
<dbReference type="AlphaFoldDB" id="A0A1I8H702"/>
<organism evidence="1 2">
    <name type="scientific">Macrostomum lignano</name>
    <dbReference type="NCBI Taxonomy" id="282301"/>
    <lineage>
        <taxon>Eukaryota</taxon>
        <taxon>Metazoa</taxon>
        <taxon>Spiralia</taxon>
        <taxon>Lophotrochozoa</taxon>
        <taxon>Platyhelminthes</taxon>
        <taxon>Rhabditophora</taxon>
        <taxon>Macrostomorpha</taxon>
        <taxon>Macrostomida</taxon>
        <taxon>Macrostomidae</taxon>
        <taxon>Macrostomum</taxon>
    </lineage>
</organism>